<feature type="region of interest" description="Disordered" evidence="1">
    <location>
        <begin position="1"/>
        <end position="28"/>
    </location>
</feature>
<sequence length="102" mass="11765">MSVDEVRPIPVPRGELPTVERSTRDETRTRRARMMNWIEQLNTTQSSQQGEVNSGSTPVELLSPISKVINCAHQEMIFKMKKKSHPKFNAKKHHKDYVFDSS</sequence>
<proteinExistence type="predicted"/>
<evidence type="ECO:0000313" key="2">
    <source>
        <dbReference type="EMBL" id="MFH4978023.1"/>
    </source>
</evidence>
<comment type="caution">
    <text evidence="2">The sequence shown here is derived from an EMBL/GenBank/DDBJ whole genome shotgun (WGS) entry which is preliminary data.</text>
</comment>
<gene>
    <name evidence="2" type="ORF">AB6A40_004732</name>
</gene>
<evidence type="ECO:0000256" key="1">
    <source>
        <dbReference type="SAM" id="MobiDB-lite"/>
    </source>
</evidence>
<feature type="compositionally biased region" description="Basic residues" evidence="1">
    <location>
        <begin position="83"/>
        <end position="95"/>
    </location>
</feature>
<protein>
    <submittedName>
        <fullName evidence="2">Uncharacterized protein</fullName>
    </submittedName>
</protein>
<evidence type="ECO:0000313" key="3">
    <source>
        <dbReference type="Proteomes" id="UP001608902"/>
    </source>
</evidence>
<reference evidence="2 3" key="1">
    <citation type="submission" date="2024-08" db="EMBL/GenBank/DDBJ databases">
        <title>Gnathostoma spinigerum genome.</title>
        <authorList>
            <person name="Gonzalez-Bertolin B."/>
            <person name="Monzon S."/>
            <person name="Zaballos A."/>
            <person name="Jimenez P."/>
            <person name="Dekumyoy P."/>
            <person name="Varona S."/>
            <person name="Cuesta I."/>
            <person name="Sumanam S."/>
            <person name="Adisakwattana P."/>
            <person name="Gasser R.B."/>
            <person name="Hernandez-Gonzalez A."/>
            <person name="Young N.D."/>
            <person name="Perteguer M.J."/>
        </authorList>
    </citation>
    <scope>NUCLEOTIDE SEQUENCE [LARGE SCALE GENOMIC DNA]</scope>
    <source>
        <strain evidence="2">AL3</strain>
        <tissue evidence="2">Liver</tissue>
    </source>
</reference>
<organism evidence="2 3">
    <name type="scientific">Gnathostoma spinigerum</name>
    <dbReference type="NCBI Taxonomy" id="75299"/>
    <lineage>
        <taxon>Eukaryota</taxon>
        <taxon>Metazoa</taxon>
        <taxon>Ecdysozoa</taxon>
        <taxon>Nematoda</taxon>
        <taxon>Chromadorea</taxon>
        <taxon>Rhabditida</taxon>
        <taxon>Spirurina</taxon>
        <taxon>Gnathostomatomorpha</taxon>
        <taxon>Gnathostomatoidea</taxon>
        <taxon>Gnathostomatidae</taxon>
        <taxon>Gnathostoma</taxon>
    </lineage>
</organism>
<feature type="region of interest" description="Disordered" evidence="1">
    <location>
        <begin position="83"/>
        <end position="102"/>
    </location>
</feature>
<name>A0ABD6EDD5_9BILA</name>
<dbReference type="EMBL" id="JBGFUD010002798">
    <property type="protein sequence ID" value="MFH4978023.1"/>
    <property type="molecule type" value="Genomic_DNA"/>
</dbReference>
<dbReference type="AlphaFoldDB" id="A0ABD6EDD5"/>
<dbReference type="Proteomes" id="UP001608902">
    <property type="component" value="Unassembled WGS sequence"/>
</dbReference>
<accession>A0ABD6EDD5</accession>
<keyword evidence="3" id="KW-1185">Reference proteome</keyword>